<feature type="domain" description="USP" evidence="1">
    <location>
        <begin position="1"/>
        <end position="162"/>
    </location>
</feature>
<evidence type="ECO:0000313" key="2">
    <source>
        <dbReference type="EMBL" id="KYN49996.1"/>
    </source>
</evidence>
<dbReference type="InterPro" id="IPR028889">
    <property type="entry name" value="USP"/>
</dbReference>
<gene>
    <name evidence="2" type="ORF">ALC62_00023</name>
</gene>
<feature type="non-terminal residue" evidence="2">
    <location>
        <position position="1"/>
    </location>
</feature>
<dbReference type="GO" id="GO:0004843">
    <property type="term" value="F:cysteine-type deubiquitinase activity"/>
    <property type="evidence" value="ECO:0007669"/>
    <property type="project" value="InterPro"/>
</dbReference>
<dbReference type="InterPro" id="IPR001394">
    <property type="entry name" value="Peptidase_C19_UCH"/>
</dbReference>
<dbReference type="AlphaFoldDB" id="A0A151K1H9"/>
<evidence type="ECO:0000313" key="3">
    <source>
        <dbReference type="Proteomes" id="UP000078542"/>
    </source>
</evidence>
<dbReference type="Proteomes" id="UP000078542">
    <property type="component" value="Unassembled WGS sequence"/>
</dbReference>
<dbReference type="GO" id="GO:0016579">
    <property type="term" value="P:protein deubiquitination"/>
    <property type="evidence" value="ECO:0007669"/>
    <property type="project" value="InterPro"/>
</dbReference>
<sequence>NCLNCGHNYKRASSICSINVNVILKNGLNSIQEALNDTVNMKNTIDCSVCKTPTSRVISYGPHLIFDTSVLSDVNYMKTLNISQCQYILDSVAKNIAIRDKNYSLAGIISYIRHGSGYNDGHYVAYTYTGLNWYKYDDMAYKRTIVTTKEEILPHVLIYVKC</sequence>
<keyword evidence="3" id="KW-1185">Reference proteome</keyword>
<evidence type="ECO:0000259" key="1">
    <source>
        <dbReference type="PROSITE" id="PS50235"/>
    </source>
</evidence>
<dbReference type="SUPFAM" id="SSF54001">
    <property type="entry name" value="Cysteine proteinases"/>
    <property type="match status" value="1"/>
</dbReference>
<dbReference type="PROSITE" id="PS50235">
    <property type="entry name" value="USP_3"/>
    <property type="match status" value="1"/>
</dbReference>
<dbReference type="EMBL" id="LKEX01008195">
    <property type="protein sequence ID" value="KYN49996.1"/>
    <property type="molecule type" value="Genomic_DNA"/>
</dbReference>
<organism evidence="2 3">
    <name type="scientific">Cyphomyrmex costatus</name>
    <dbReference type="NCBI Taxonomy" id="456900"/>
    <lineage>
        <taxon>Eukaryota</taxon>
        <taxon>Metazoa</taxon>
        <taxon>Ecdysozoa</taxon>
        <taxon>Arthropoda</taxon>
        <taxon>Hexapoda</taxon>
        <taxon>Insecta</taxon>
        <taxon>Pterygota</taxon>
        <taxon>Neoptera</taxon>
        <taxon>Endopterygota</taxon>
        <taxon>Hymenoptera</taxon>
        <taxon>Apocrita</taxon>
        <taxon>Aculeata</taxon>
        <taxon>Formicoidea</taxon>
        <taxon>Formicidae</taxon>
        <taxon>Myrmicinae</taxon>
        <taxon>Cyphomyrmex</taxon>
    </lineage>
</organism>
<protein>
    <recommendedName>
        <fullName evidence="1">USP domain-containing protein</fullName>
    </recommendedName>
</protein>
<dbReference type="InterPro" id="IPR038765">
    <property type="entry name" value="Papain-like_cys_pep_sf"/>
</dbReference>
<comment type="caution">
    <text evidence="2">The sequence shown here is derived from an EMBL/GenBank/DDBJ whole genome shotgun (WGS) entry which is preliminary data.</text>
</comment>
<dbReference type="Gene3D" id="3.90.70.10">
    <property type="entry name" value="Cysteine proteinases"/>
    <property type="match status" value="1"/>
</dbReference>
<accession>A0A151K1H9</accession>
<name>A0A151K1H9_9HYME</name>
<reference evidence="2 3" key="1">
    <citation type="submission" date="2016-03" db="EMBL/GenBank/DDBJ databases">
        <title>Cyphomyrmex costatus WGS genome.</title>
        <authorList>
            <person name="Nygaard S."/>
            <person name="Hu H."/>
            <person name="Boomsma J."/>
            <person name="Zhang G."/>
        </authorList>
    </citation>
    <scope>NUCLEOTIDE SEQUENCE [LARGE SCALE GENOMIC DNA]</scope>
    <source>
        <strain evidence="2">MS0001</strain>
        <tissue evidence="2">Whole body</tissue>
    </source>
</reference>
<proteinExistence type="predicted"/>
<dbReference type="Pfam" id="PF00443">
    <property type="entry name" value="UCH"/>
    <property type="match status" value="1"/>
</dbReference>